<dbReference type="HOGENOM" id="CLU_2974263_0_0_0"/>
<dbReference type="AlphaFoldDB" id="B3DVU3"/>
<dbReference type="Proteomes" id="UP000009149">
    <property type="component" value="Chromosome"/>
</dbReference>
<evidence type="ECO:0000313" key="1">
    <source>
        <dbReference type="EMBL" id="ACD83446.1"/>
    </source>
</evidence>
<accession>B3DVU3</accession>
<reference evidence="1 2" key="1">
    <citation type="journal article" date="2008" name="Biol. Direct">
        <title>Complete genome sequence of the extremely acidophilic methanotroph isolate V4, Methylacidiphilum infernorum, a representative of the bacterial phylum Verrucomicrobia.</title>
        <authorList>
            <person name="Hou S."/>
            <person name="Makarova K.S."/>
            <person name="Saw J.H."/>
            <person name="Senin P."/>
            <person name="Ly B.V."/>
            <person name="Zhou Z."/>
            <person name="Ren Y."/>
            <person name="Wang J."/>
            <person name="Galperin M.Y."/>
            <person name="Omelchenko M.V."/>
            <person name="Wolf Y.I."/>
            <person name="Yutin N."/>
            <person name="Koonin E.V."/>
            <person name="Stott M.B."/>
            <person name="Mountain B.W."/>
            <person name="Crowe M.A."/>
            <person name="Smirnova A.V."/>
            <person name="Dunfield P.F."/>
            <person name="Feng L."/>
            <person name="Wang L."/>
            <person name="Alam M."/>
        </authorList>
    </citation>
    <scope>NUCLEOTIDE SEQUENCE [LARGE SCALE GENOMIC DNA]</scope>
    <source>
        <strain evidence="2">Isolate V4</strain>
    </source>
</reference>
<name>B3DVU3_METI4</name>
<proteinExistence type="predicted"/>
<dbReference type="STRING" id="481448.Minf_1392"/>
<protein>
    <submittedName>
        <fullName evidence="1">Uncharacterized protein</fullName>
    </submittedName>
</protein>
<gene>
    <name evidence="1" type="ordered locus">Minf_1392</name>
</gene>
<dbReference type="KEGG" id="min:Minf_1392"/>
<sequence length="58" mass="6574">MPRSIFCSIKKMKNSPLFFCRLIKILQEVGLTVSLGHSIRKSLLKCPGFNHLPLFPMG</sequence>
<evidence type="ECO:0000313" key="2">
    <source>
        <dbReference type="Proteomes" id="UP000009149"/>
    </source>
</evidence>
<organism evidence="1 2">
    <name type="scientific">Methylacidiphilum infernorum (isolate V4)</name>
    <name type="common">Methylokorus infernorum (strain V4)</name>
    <dbReference type="NCBI Taxonomy" id="481448"/>
    <lineage>
        <taxon>Bacteria</taxon>
        <taxon>Pseudomonadati</taxon>
        <taxon>Verrucomicrobiota</taxon>
        <taxon>Methylacidiphilae</taxon>
        <taxon>Methylacidiphilales</taxon>
        <taxon>Methylacidiphilaceae</taxon>
        <taxon>Methylacidiphilum (ex Ratnadevi et al. 2023)</taxon>
    </lineage>
</organism>
<dbReference type="EMBL" id="CP000975">
    <property type="protein sequence ID" value="ACD83446.1"/>
    <property type="molecule type" value="Genomic_DNA"/>
</dbReference>